<evidence type="ECO:0000256" key="3">
    <source>
        <dbReference type="ARBA" id="ARBA00011738"/>
    </source>
</evidence>
<comment type="subunit">
    <text evidence="3 11">Homodimer.</text>
</comment>
<evidence type="ECO:0000256" key="1">
    <source>
        <dbReference type="ARBA" id="ARBA00004496"/>
    </source>
</evidence>
<feature type="binding site" evidence="12">
    <location>
        <begin position="80"/>
        <end position="82"/>
    </location>
    <ligand>
        <name>L-histidine</name>
        <dbReference type="ChEBI" id="CHEBI:57595"/>
    </ligand>
</feature>
<comment type="subcellular location">
    <subcellularLocation>
        <location evidence="1 11">Cytoplasm</location>
    </subcellularLocation>
</comment>
<dbReference type="InterPro" id="IPR006195">
    <property type="entry name" value="aa-tRNA-synth_II"/>
</dbReference>
<dbReference type="STRING" id="137733.SAMN05421767_12914"/>
<evidence type="ECO:0000313" key="15">
    <source>
        <dbReference type="Proteomes" id="UP000198556"/>
    </source>
</evidence>
<feature type="binding site" evidence="12">
    <location>
        <position position="127"/>
    </location>
    <ligand>
        <name>L-histidine</name>
        <dbReference type="ChEBI" id="CHEBI:57595"/>
    </ligand>
</feature>
<feature type="binding site" evidence="12">
    <location>
        <position position="131"/>
    </location>
    <ligand>
        <name>L-histidine</name>
        <dbReference type="ChEBI" id="CHEBI:57595"/>
    </ligand>
</feature>
<name>A0A1H9MRE3_9LACT</name>
<dbReference type="FunFam" id="3.30.930.10:FF:000005">
    <property type="entry name" value="Histidine--tRNA ligase"/>
    <property type="match status" value="1"/>
</dbReference>
<keyword evidence="6 11" id="KW-0547">Nucleotide-binding</keyword>
<dbReference type="GO" id="GO:0005524">
    <property type="term" value="F:ATP binding"/>
    <property type="evidence" value="ECO:0007669"/>
    <property type="project" value="UniProtKB-UniRule"/>
</dbReference>
<keyword evidence="15" id="KW-1185">Reference proteome</keyword>
<evidence type="ECO:0000259" key="13">
    <source>
        <dbReference type="PROSITE" id="PS50862"/>
    </source>
</evidence>
<evidence type="ECO:0000256" key="9">
    <source>
        <dbReference type="ARBA" id="ARBA00023146"/>
    </source>
</evidence>
<keyword evidence="9 11" id="KW-0030">Aminoacyl-tRNA synthetase</keyword>
<comment type="similarity">
    <text evidence="2 11">Belongs to the class-II aminoacyl-tRNA synthetase family.</text>
</comment>
<reference evidence="14 15" key="1">
    <citation type="submission" date="2016-10" db="EMBL/GenBank/DDBJ databases">
        <authorList>
            <person name="de Groot N.N."/>
        </authorList>
    </citation>
    <scope>NUCLEOTIDE SEQUENCE [LARGE SCALE GENOMIC DNA]</scope>
    <source>
        <strain evidence="14 15">DSM 15827</strain>
    </source>
</reference>
<dbReference type="SUPFAM" id="SSF55681">
    <property type="entry name" value="Class II aaRS and biotin synthetases"/>
    <property type="match status" value="1"/>
</dbReference>
<keyword evidence="5 11" id="KW-0436">Ligase</keyword>
<sequence>MIQKPKGTADLFGDEARIWQYVEETARIIFNDYRFEEMRTPLFESYELFSRGVGDTSDIVSKEMYDFYDKGERHMTLRPEGTAAIVRSYVENKLFGPEHKKPYKTYYMAPMFRYERPQSGRMRQFHQIGVEVFGSTNPAVDVETIALAWDLLKELGLSNIKLVINSLGKNEDRIKYRQALIDYLEPHFDELSADSQTRLHKNPLRVLDSKDKKDIELVKDAPSILDFLSEESQKHFEMVQAYLTALDIPFEIDTNMVRGLDYYQDTIFEIMTDSKSFGAKTTICGGGRYDGLVEDLDGPETPGFGFGMGIERLVLLMKDEEVEIPNVYDLDVYMMGIGEDVQTEVLTLTYKLRQQGYSVDRDFFNRKPKAQFKQAQKQNATMVITIGDEEVENQEASVKIMAKRKEIKVPFSELATNFDVVYRQATMDTTAIDEYFNAK</sequence>
<dbReference type="Pfam" id="PF13393">
    <property type="entry name" value="tRNA-synt_His"/>
    <property type="match status" value="1"/>
</dbReference>
<dbReference type="PANTHER" id="PTHR43707:SF1">
    <property type="entry name" value="HISTIDINE--TRNA LIGASE, MITOCHONDRIAL-RELATED"/>
    <property type="match status" value="1"/>
</dbReference>
<dbReference type="Gene3D" id="3.40.50.800">
    <property type="entry name" value="Anticodon-binding domain"/>
    <property type="match status" value="1"/>
</dbReference>
<dbReference type="InterPro" id="IPR004154">
    <property type="entry name" value="Anticodon-bd"/>
</dbReference>
<dbReference type="GO" id="GO:0004821">
    <property type="term" value="F:histidine-tRNA ligase activity"/>
    <property type="evidence" value="ECO:0007669"/>
    <property type="project" value="UniProtKB-UniRule"/>
</dbReference>
<evidence type="ECO:0000256" key="5">
    <source>
        <dbReference type="ARBA" id="ARBA00022598"/>
    </source>
</evidence>
<dbReference type="OrthoDB" id="9800814at2"/>
<dbReference type="GO" id="GO:0006427">
    <property type="term" value="P:histidyl-tRNA aminoacylation"/>
    <property type="evidence" value="ECO:0007669"/>
    <property type="project" value="UniProtKB-UniRule"/>
</dbReference>
<proteinExistence type="inferred from homology"/>
<evidence type="ECO:0000313" key="14">
    <source>
        <dbReference type="EMBL" id="SER26057.1"/>
    </source>
</evidence>
<feature type="binding site" evidence="12">
    <location>
        <position position="258"/>
    </location>
    <ligand>
        <name>L-histidine</name>
        <dbReference type="ChEBI" id="CHEBI:57595"/>
    </ligand>
</feature>
<dbReference type="Pfam" id="PF03129">
    <property type="entry name" value="HGTP_anticodon"/>
    <property type="match status" value="1"/>
</dbReference>
<dbReference type="PROSITE" id="PS50862">
    <property type="entry name" value="AA_TRNA_LIGASE_II"/>
    <property type="match status" value="1"/>
</dbReference>
<evidence type="ECO:0000256" key="2">
    <source>
        <dbReference type="ARBA" id="ARBA00008226"/>
    </source>
</evidence>
<feature type="binding site" evidence="12">
    <location>
        <begin position="262"/>
        <end position="263"/>
    </location>
    <ligand>
        <name>L-histidine</name>
        <dbReference type="ChEBI" id="CHEBI:57595"/>
    </ligand>
</feature>
<dbReference type="InterPro" id="IPR015807">
    <property type="entry name" value="His-tRNA-ligase"/>
</dbReference>
<dbReference type="InterPro" id="IPR004516">
    <property type="entry name" value="HisRS/HisZ"/>
</dbReference>
<dbReference type="AlphaFoldDB" id="A0A1H9MRE3"/>
<dbReference type="EC" id="6.1.1.21" evidence="11"/>
<dbReference type="NCBIfam" id="TIGR00442">
    <property type="entry name" value="hisS"/>
    <property type="match status" value="1"/>
</dbReference>
<dbReference type="RefSeq" id="WP_089747176.1">
    <property type="nucleotide sequence ID" value="NZ_FOGF01000029.1"/>
</dbReference>
<dbReference type="InterPro" id="IPR041715">
    <property type="entry name" value="HisRS-like_core"/>
</dbReference>
<evidence type="ECO:0000256" key="11">
    <source>
        <dbReference type="HAMAP-Rule" id="MF_00127"/>
    </source>
</evidence>
<dbReference type="Gene3D" id="3.30.930.10">
    <property type="entry name" value="Bira Bifunctional Protein, Domain 2"/>
    <property type="match status" value="1"/>
</dbReference>
<comment type="catalytic activity">
    <reaction evidence="10 11">
        <text>tRNA(His) + L-histidine + ATP = L-histidyl-tRNA(His) + AMP + diphosphate + H(+)</text>
        <dbReference type="Rhea" id="RHEA:17313"/>
        <dbReference type="Rhea" id="RHEA-COMP:9665"/>
        <dbReference type="Rhea" id="RHEA-COMP:9689"/>
        <dbReference type="ChEBI" id="CHEBI:15378"/>
        <dbReference type="ChEBI" id="CHEBI:30616"/>
        <dbReference type="ChEBI" id="CHEBI:33019"/>
        <dbReference type="ChEBI" id="CHEBI:57595"/>
        <dbReference type="ChEBI" id="CHEBI:78442"/>
        <dbReference type="ChEBI" id="CHEBI:78527"/>
        <dbReference type="ChEBI" id="CHEBI:456215"/>
        <dbReference type="EC" id="6.1.1.21"/>
    </reaction>
</comment>
<dbReference type="EMBL" id="FOGF01000029">
    <property type="protein sequence ID" value="SER26057.1"/>
    <property type="molecule type" value="Genomic_DNA"/>
</dbReference>
<accession>A0A1H9MRE3</accession>
<dbReference type="CDD" id="cd00773">
    <property type="entry name" value="HisRS-like_core"/>
    <property type="match status" value="1"/>
</dbReference>
<gene>
    <name evidence="11" type="primary">hisS</name>
    <name evidence="14" type="ORF">SAMN05421767_12914</name>
</gene>
<dbReference type="SUPFAM" id="SSF52954">
    <property type="entry name" value="Class II aaRS ABD-related"/>
    <property type="match status" value="1"/>
</dbReference>
<dbReference type="PANTHER" id="PTHR43707">
    <property type="entry name" value="HISTIDYL-TRNA SYNTHETASE"/>
    <property type="match status" value="1"/>
</dbReference>
<evidence type="ECO:0000256" key="12">
    <source>
        <dbReference type="PIRSR" id="PIRSR001549-1"/>
    </source>
</evidence>
<keyword evidence="8 11" id="KW-0648">Protein biosynthesis</keyword>
<evidence type="ECO:0000256" key="8">
    <source>
        <dbReference type="ARBA" id="ARBA00022917"/>
    </source>
</evidence>
<dbReference type="GO" id="GO:0005737">
    <property type="term" value="C:cytoplasm"/>
    <property type="evidence" value="ECO:0007669"/>
    <property type="project" value="UniProtKB-SubCell"/>
</dbReference>
<evidence type="ECO:0000256" key="7">
    <source>
        <dbReference type="ARBA" id="ARBA00022840"/>
    </source>
</evidence>
<dbReference type="HAMAP" id="MF_00127">
    <property type="entry name" value="His_tRNA_synth"/>
    <property type="match status" value="1"/>
</dbReference>
<dbReference type="InterPro" id="IPR045864">
    <property type="entry name" value="aa-tRNA-synth_II/BPL/LPL"/>
</dbReference>
<dbReference type="InterPro" id="IPR036621">
    <property type="entry name" value="Anticodon-bd_dom_sf"/>
</dbReference>
<dbReference type="PIRSF" id="PIRSF001549">
    <property type="entry name" value="His-tRNA_synth"/>
    <property type="match status" value="1"/>
</dbReference>
<protein>
    <recommendedName>
        <fullName evidence="11">Histidine--tRNA ligase</fullName>
        <ecNumber evidence="11">6.1.1.21</ecNumber>
    </recommendedName>
    <alternativeName>
        <fullName evidence="11">Histidyl-tRNA synthetase</fullName>
        <shortName evidence="11">HisRS</shortName>
    </alternativeName>
</protein>
<keyword evidence="4 11" id="KW-0963">Cytoplasm</keyword>
<evidence type="ECO:0000256" key="6">
    <source>
        <dbReference type="ARBA" id="ARBA00022741"/>
    </source>
</evidence>
<dbReference type="Proteomes" id="UP000198556">
    <property type="component" value="Unassembled WGS sequence"/>
</dbReference>
<dbReference type="GO" id="GO:0016740">
    <property type="term" value="F:transferase activity"/>
    <property type="evidence" value="ECO:0007669"/>
    <property type="project" value="UniProtKB-ARBA"/>
</dbReference>
<dbReference type="GO" id="GO:0140096">
    <property type="term" value="F:catalytic activity, acting on a protein"/>
    <property type="evidence" value="ECO:0007669"/>
    <property type="project" value="UniProtKB-ARBA"/>
</dbReference>
<feature type="binding site" evidence="12">
    <location>
        <position position="113"/>
    </location>
    <ligand>
        <name>L-histidine</name>
        <dbReference type="ChEBI" id="CHEBI:57595"/>
    </ligand>
</feature>
<evidence type="ECO:0000256" key="10">
    <source>
        <dbReference type="ARBA" id="ARBA00047639"/>
    </source>
</evidence>
<evidence type="ECO:0000256" key="4">
    <source>
        <dbReference type="ARBA" id="ARBA00022490"/>
    </source>
</evidence>
<keyword evidence="7 11" id="KW-0067">ATP-binding</keyword>
<feature type="domain" description="Aminoacyl-transfer RNA synthetases class-II family profile" evidence="13">
    <location>
        <begin position="7"/>
        <end position="325"/>
    </location>
</feature>
<organism evidence="14 15">
    <name type="scientific">Granulicatella balaenopterae</name>
    <dbReference type="NCBI Taxonomy" id="137733"/>
    <lineage>
        <taxon>Bacteria</taxon>
        <taxon>Bacillati</taxon>
        <taxon>Bacillota</taxon>
        <taxon>Bacilli</taxon>
        <taxon>Lactobacillales</taxon>
        <taxon>Carnobacteriaceae</taxon>
        <taxon>Granulicatella</taxon>
    </lineage>
</organism>